<dbReference type="InterPro" id="IPR011010">
    <property type="entry name" value="DNA_brk_join_enz"/>
</dbReference>
<dbReference type="PANTHER" id="PTHR30349:SF41">
    <property type="entry name" value="INTEGRASE_RECOMBINASE PROTEIN MJ0367-RELATED"/>
    <property type="match status" value="1"/>
</dbReference>
<dbReference type="RefSeq" id="WP_189013750.1">
    <property type="nucleotide sequence ID" value="NZ_BMHE01000018.1"/>
</dbReference>
<dbReference type="InterPro" id="IPR044068">
    <property type="entry name" value="CB"/>
</dbReference>
<evidence type="ECO:0000313" key="9">
    <source>
        <dbReference type="Proteomes" id="UP000615455"/>
    </source>
</evidence>
<evidence type="ECO:0000313" key="8">
    <source>
        <dbReference type="EMBL" id="GFZ87363.1"/>
    </source>
</evidence>
<dbReference type="Gene3D" id="1.10.443.10">
    <property type="entry name" value="Intergrase catalytic core"/>
    <property type="match status" value="1"/>
</dbReference>
<keyword evidence="3 5" id="KW-0238">DNA-binding</keyword>
<comment type="caution">
    <text evidence="8">The sequence shown here is derived from an EMBL/GenBank/DDBJ whole genome shotgun (WGS) entry which is preliminary data.</text>
</comment>
<feature type="domain" description="Tyr recombinase" evidence="6">
    <location>
        <begin position="155"/>
        <end position="355"/>
    </location>
</feature>
<keyword evidence="2" id="KW-0229">DNA integration</keyword>
<organism evidence="8 9">
    <name type="scientific">Paenibacillus marchantiophytorum</name>
    <dbReference type="NCBI Taxonomy" id="1619310"/>
    <lineage>
        <taxon>Bacteria</taxon>
        <taxon>Bacillati</taxon>
        <taxon>Bacillota</taxon>
        <taxon>Bacilli</taxon>
        <taxon>Bacillales</taxon>
        <taxon>Paenibacillaceae</taxon>
        <taxon>Paenibacillus</taxon>
    </lineage>
</organism>
<evidence type="ECO:0000256" key="4">
    <source>
        <dbReference type="ARBA" id="ARBA00023172"/>
    </source>
</evidence>
<dbReference type="Pfam" id="PF02899">
    <property type="entry name" value="Phage_int_SAM_1"/>
    <property type="match status" value="1"/>
</dbReference>
<keyword evidence="9" id="KW-1185">Reference proteome</keyword>
<dbReference type="Pfam" id="PF00589">
    <property type="entry name" value="Phage_integrase"/>
    <property type="match status" value="1"/>
</dbReference>
<dbReference type="PROSITE" id="PS51898">
    <property type="entry name" value="TYR_RECOMBINASE"/>
    <property type="match status" value="1"/>
</dbReference>
<keyword evidence="4" id="KW-0233">DNA recombination</keyword>
<dbReference type="InterPro" id="IPR004107">
    <property type="entry name" value="Integrase_SAM-like_N"/>
</dbReference>
<feature type="domain" description="Core-binding (CB)" evidence="7">
    <location>
        <begin position="21"/>
        <end position="105"/>
    </location>
</feature>
<dbReference type="PANTHER" id="PTHR30349">
    <property type="entry name" value="PHAGE INTEGRASE-RELATED"/>
    <property type="match status" value="1"/>
</dbReference>
<evidence type="ECO:0000259" key="6">
    <source>
        <dbReference type="PROSITE" id="PS51898"/>
    </source>
</evidence>
<dbReference type="Gene3D" id="1.10.150.130">
    <property type="match status" value="1"/>
</dbReference>
<sequence>MKIKKTMNNIVLVNEKMIIVPEVLDFTDTLLQKGNSLNTVRSYLRDLKAFYEWLAIAGNNFYDVTPRDLKNFIKFIDTRHFRGKVSPATLSRYMATLSSFYKHHELMGWNVENPVLKIQTEWKHPESNKSYLKHITNPLTRNVRNYFKRKKKKKIDKKRLTAEQALGFYNSIDLAWNDDTDLLIRNKLIFKVLYETGMRIGELLHLQLDDVEYPQPNKKTGNIYLIDREEVDEERQLKTGERTIPVTTGLLKEVDDYIMSIRPQKEDIKYIFVSHHGKTEGCPISRNAVEDFFSLVSFNSKVKCTPHALRHTHASNLADMGLDILVIKDRLGHASIETTTKYSKPSLETQILSYERYLNARKDVI</sequence>
<gene>
    <name evidence="8" type="ORF">GCM10008018_37020</name>
</gene>
<dbReference type="PROSITE" id="PS51900">
    <property type="entry name" value="CB"/>
    <property type="match status" value="1"/>
</dbReference>
<dbReference type="InterPro" id="IPR002104">
    <property type="entry name" value="Integrase_catalytic"/>
</dbReference>
<evidence type="ECO:0000256" key="2">
    <source>
        <dbReference type="ARBA" id="ARBA00022908"/>
    </source>
</evidence>
<evidence type="ECO:0000256" key="5">
    <source>
        <dbReference type="PROSITE-ProRule" id="PRU01248"/>
    </source>
</evidence>
<comment type="similarity">
    <text evidence="1">Belongs to the 'phage' integrase family.</text>
</comment>
<evidence type="ECO:0000256" key="3">
    <source>
        <dbReference type="ARBA" id="ARBA00023125"/>
    </source>
</evidence>
<dbReference type="SUPFAM" id="SSF56349">
    <property type="entry name" value="DNA breaking-rejoining enzymes"/>
    <property type="match status" value="1"/>
</dbReference>
<dbReference type="InterPro" id="IPR050090">
    <property type="entry name" value="Tyrosine_recombinase_XerCD"/>
</dbReference>
<dbReference type="Proteomes" id="UP000615455">
    <property type="component" value="Unassembled WGS sequence"/>
</dbReference>
<name>A0ABQ1EU15_9BACL</name>
<evidence type="ECO:0000256" key="1">
    <source>
        <dbReference type="ARBA" id="ARBA00008857"/>
    </source>
</evidence>
<dbReference type="InterPro" id="IPR010998">
    <property type="entry name" value="Integrase_recombinase_N"/>
</dbReference>
<evidence type="ECO:0000259" key="7">
    <source>
        <dbReference type="PROSITE" id="PS51900"/>
    </source>
</evidence>
<dbReference type="InterPro" id="IPR013762">
    <property type="entry name" value="Integrase-like_cat_sf"/>
</dbReference>
<accession>A0ABQ1EU15</accession>
<dbReference type="EMBL" id="BMHE01000018">
    <property type="protein sequence ID" value="GFZ87363.1"/>
    <property type="molecule type" value="Genomic_DNA"/>
</dbReference>
<proteinExistence type="inferred from homology"/>
<protein>
    <submittedName>
        <fullName evidence="8">Transposase</fullName>
    </submittedName>
</protein>
<reference evidence="9" key="1">
    <citation type="journal article" date="2019" name="Int. J. Syst. Evol. Microbiol.">
        <title>The Global Catalogue of Microorganisms (GCM) 10K type strain sequencing project: providing services to taxonomists for standard genome sequencing and annotation.</title>
        <authorList>
            <consortium name="The Broad Institute Genomics Platform"/>
            <consortium name="The Broad Institute Genome Sequencing Center for Infectious Disease"/>
            <person name="Wu L."/>
            <person name="Ma J."/>
        </authorList>
    </citation>
    <scope>NUCLEOTIDE SEQUENCE [LARGE SCALE GENOMIC DNA]</scope>
    <source>
        <strain evidence="9">CGMCC 1.15043</strain>
    </source>
</reference>